<comment type="cofactor">
    <cofactor evidence="1">
        <name>pyridoxal 5'-phosphate</name>
        <dbReference type="ChEBI" id="CHEBI:597326"/>
    </cofactor>
</comment>
<protein>
    <recommendedName>
        <fullName evidence="5">Aromatic amino acid beta-eliminating lyase/threonine aldolase domain-containing protein</fullName>
    </recommendedName>
</protein>
<dbReference type="OrthoDB" id="10261951at2759"/>
<evidence type="ECO:0000256" key="3">
    <source>
        <dbReference type="ARBA" id="ARBA00022898"/>
    </source>
</evidence>
<accession>A0A0D2AXI8</accession>
<dbReference type="STRING" id="91928.A0A0D2AXI8"/>
<evidence type="ECO:0000256" key="2">
    <source>
        <dbReference type="ARBA" id="ARBA00006966"/>
    </source>
</evidence>
<dbReference type="PANTHER" id="PTHR48097:SF5">
    <property type="entry name" value="LOW SPECIFICITY L-THREONINE ALDOLASE"/>
    <property type="match status" value="1"/>
</dbReference>
<evidence type="ECO:0000256" key="4">
    <source>
        <dbReference type="SAM" id="MobiDB-lite"/>
    </source>
</evidence>
<dbReference type="SUPFAM" id="SSF53383">
    <property type="entry name" value="PLP-dependent transferases"/>
    <property type="match status" value="1"/>
</dbReference>
<dbReference type="GO" id="GO:0016829">
    <property type="term" value="F:lyase activity"/>
    <property type="evidence" value="ECO:0007669"/>
    <property type="project" value="InterPro"/>
</dbReference>
<dbReference type="PANTHER" id="PTHR48097">
    <property type="entry name" value="L-THREONINE ALDOLASE-RELATED"/>
    <property type="match status" value="1"/>
</dbReference>
<evidence type="ECO:0000256" key="1">
    <source>
        <dbReference type="ARBA" id="ARBA00001933"/>
    </source>
</evidence>
<dbReference type="Gene3D" id="3.40.640.10">
    <property type="entry name" value="Type I PLP-dependent aspartate aminotransferase-like (Major domain)"/>
    <property type="match status" value="1"/>
</dbReference>
<dbReference type="InterPro" id="IPR001597">
    <property type="entry name" value="ArAA_b-elim_lyase/Thr_aldolase"/>
</dbReference>
<feature type="domain" description="Aromatic amino acid beta-eliminating lyase/threonine aldolase" evidence="5">
    <location>
        <begin position="18"/>
        <end position="291"/>
    </location>
</feature>
<dbReference type="InterPro" id="IPR015424">
    <property type="entry name" value="PyrdxlP-dep_Trfase"/>
</dbReference>
<dbReference type="Pfam" id="PF01212">
    <property type="entry name" value="Beta_elim_lyase"/>
    <property type="match status" value="1"/>
</dbReference>
<feature type="region of interest" description="Disordered" evidence="4">
    <location>
        <begin position="350"/>
        <end position="380"/>
    </location>
</feature>
<dbReference type="InterPro" id="IPR015421">
    <property type="entry name" value="PyrdxlP-dep_Trfase_major"/>
</dbReference>
<dbReference type="Gene3D" id="3.90.1150.10">
    <property type="entry name" value="Aspartate Aminotransferase, domain 1"/>
    <property type="match status" value="1"/>
</dbReference>
<dbReference type="GO" id="GO:0006520">
    <property type="term" value="P:amino acid metabolic process"/>
    <property type="evidence" value="ECO:0007669"/>
    <property type="project" value="InterPro"/>
</dbReference>
<comment type="similarity">
    <text evidence="2">Belongs to the threonine aldolase family.</text>
</comment>
<gene>
    <name evidence="6" type="ORF">PV08_10723</name>
</gene>
<keyword evidence="3" id="KW-0663">Pyridoxal phosphate</keyword>
<reference evidence="6 7" key="1">
    <citation type="submission" date="2015-01" db="EMBL/GenBank/DDBJ databases">
        <title>The Genome Sequence of Exophiala spinifera CBS89968.</title>
        <authorList>
            <consortium name="The Broad Institute Genomics Platform"/>
            <person name="Cuomo C."/>
            <person name="de Hoog S."/>
            <person name="Gorbushina A."/>
            <person name="Stielow B."/>
            <person name="Teixiera M."/>
            <person name="Abouelleil A."/>
            <person name="Chapman S.B."/>
            <person name="Priest M."/>
            <person name="Young S.K."/>
            <person name="Wortman J."/>
            <person name="Nusbaum C."/>
            <person name="Birren B."/>
        </authorList>
    </citation>
    <scope>NUCLEOTIDE SEQUENCE [LARGE SCALE GENOMIC DNA]</scope>
    <source>
        <strain evidence="6 7">CBS 89968</strain>
    </source>
</reference>
<name>A0A0D2AXI8_9EURO</name>
<dbReference type="RefSeq" id="XP_016231639.1">
    <property type="nucleotide sequence ID" value="XM_016385037.1"/>
</dbReference>
<proteinExistence type="inferred from homology"/>
<organism evidence="6 7">
    <name type="scientific">Exophiala spinifera</name>
    <dbReference type="NCBI Taxonomy" id="91928"/>
    <lineage>
        <taxon>Eukaryota</taxon>
        <taxon>Fungi</taxon>
        <taxon>Dikarya</taxon>
        <taxon>Ascomycota</taxon>
        <taxon>Pezizomycotina</taxon>
        <taxon>Eurotiomycetes</taxon>
        <taxon>Chaetothyriomycetidae</taxon>
        <taxon>Chaetothyriales</taxon>
        <taxon>Herpotrichiellaceae</taxon>
        <taxon>Exophiala</taxon>
    </lineage>
</organism>
<dbReference type="Proteomes" id="UP000053328">
    <property type="component" value="Unassembled WGS sequence"/>
</dbReference>
<dbReference type="AlphaFoldDB" id="A0A0D2AXI8"/>
<dbReference type="HOGENOM" id="CLU_049619_1_0_1"/>
<evidence type="ECO:0000313" key="7">
    <source>
        <dbReference type="Proteomes" id="UP000053328"/>
    </source>
</evidence>
<evidence type="ECO:0000313" key="6">
    <source>
        <dbReference type="EMBL" id="KIW11423.1"/>
    </source>
</evidence>
<dbReference type="EMBL" id="KN847499">
    <property type="protein sequence ID" value="KIW11423.1"/>
    <property type="molecule type" value="Genomic_DNA"/>
</dbReference>
<dbReference type="VEuPathDB" id="FungiDB:PV08_10723"/>
<evidence type="ECO:0000259" key="5">
    <source>
        <dbReference type="Pfam" id="PF01212"/>
    </source>
</evidence>
<dbReference type="InterPro" id="IPR015422">
    <property type="entry name" value="PyrdxlP-dep_Trfase_small"/>
</dbReference>
<dbReference type="GeneID" id="27337806"/>
<keyword evidence="7" id="KW-1185">Reference proteome</keyword>
<sequence>MVKRSFADDYGEGAHPRILEALARTNLSQQPGYGNDEFCDKARTLIRESIGVDDASVFFVTGGTPANLISIASCLRPHEAVIAATSGHISSKEAGAIEATGHKVILAPATNGKLTPKSIQVAVDQNSMFPHNVKPRMVYISNATETGTIYTKQELEVLADLCKSLRLILFMDGARLAAALTSSANDMSLRDIYDLTDMFWIGGTKVGALLGEAVVVKDKNIAAEFPYHMKQHGSLLAKGRVLGIQFTELFRDGLIFDLARHANNMAAVMSSHFVKAGVKLQATTETNQVFPILPKTVVDALQKDFVFYIWEQLPDDKVVIRLLTSWATNLEHVEELNACVSQLAGSTRKRRRTMTKQGHDDGSQGTVDIFEEENLARKSR</sequence>